<evidence type="ECO:0000256" key="4">
    <source>
        <dbReference type="ARBA" id="ARBA00022982"/>
    </source>
</evidence>
<dbReference type="GO" id="GO:0046872">
    <property type="term" value="F:metal ion binding"/>
    <property type="evidence" value="ECO:0007669"/>
    <property type="project" value="UniProtKB-KW"/>
</dbReference>
<keyword evidence="4" id="KW-0249">Electron transport</keyword>
<evidence type="ECO:0000313" key="9">
    <source>
        <dbReference type="Proteomes" id="UP000521868"/>
    </source>
</evidence>
<dbReference type="CDD" id="cd09625">
    <property type="entry name" value="DOMON_like_cytochrome"/>
    <property type="match status" value="1"/>
</dbReference>
<proteinExistence type="predicted"/>
<dbReference type="Proteomes" id="UP000521868">
    <property type="component" value="Unassembled WGS sequence"/>
</dbReference>
<evidence type="ECO:0000256" key="6">
    <source>
        <dbReference type="SAM" id="SignalP"/>
    </source>
</evidence>
<accession>A0A7X6DJI2</accession>
<feature type="chain" id="PRO_5031483228" description="Cytochrome c-552/DMSO reductase-like haem-binding domain-containing protein" evidence="6">
    <location>
        <begin position="20"/>
        <end position="348"/>
    </location>
</feature>
<keyword evidence="6" id="KW-0732">Signal</keyword>
<dbReference type="Gene3D" id="2.60.40.1190">
    <property type="match status" value="1"/>
</dbReference>
<dbReference type="Pfam" id="PF09459">
    <property type="entry name" value="EB_dh"/>
    <property type="match status" value="1"/>
</dbReference>
<evidence type="ECO:0000256" key="1">
    <source>
        <dbReference type="ARBA" id="ARBA00022448"/>
    </source>
</evidence>
<protein>
    <recommendedName>
        <fullName evidence="7">Cytochrome c-552/DMSO reductase-like haem-binding domain-containing protein</fullName>
    </recommendedName>
</protein>
<keyword evidence="5" id="KW-0408">Iron</keyword>
<reference evidence="8 9" key="1">
    <citation type="journal article" date="2020" name="Nature">
        <title>Bacterial chemolithoautotrophy via manganese oxidation.</title>
        <authorList>
            <person name="Yu H."/>
            <person name="Leadbetter J.R."/>
        </authorList>
    </citation>
    <scope>NUCLEOTIDE SEQUENCE [LARGE SCALE GENOMIC DNA]</scope>
    <source>
        <strain evidence="8 9">RBP-1</strain>
    </source>
</reference>
<sequence>MNLKLHGTAAAILATFALAGCQGVSQQAAAPNTLVAAKVVQAPNPAALAADPAWAQARPLNLDLTDGANFGGKGETTATLKAVYTADTLYMLVQYKDPTDSVRRGPYQKQADGSWKKLVAAANKGGDETEFYEDKWAVIWSINNSIKGFEEQGCAVMCHEGQGKPYGNKYTSSAGELGDIWHVKGARTVPLGLGDDQYVDHTRYVKGVSNNAGRKNEDSQGDYTQIKLVNGKPEFMNRDGKAANTGGGTYWIKPGEQVAFVDNFKPGDEVASYVLNGLKADRADLKVTQSWNNGVRTAVASRKLVTGSKFDVQFDKPAARYPFGFAAFDNAQVRHATNDDALFLVFGK</sequence>
<dbReference type="SUPFAM" id="SSF49344">
    <property type="entry name" value="CBD9-like"/>
    <property type="match status" value="1"/>
</dbReference>
<comment type="caution">
    <text evidence="8">The sequence shown here is derived from an EMBL/GenBank/DDBJ whole genome shotgun (WGS) entry which is preliminary data.</text>
</comment>
<name>A0A7X6DJI2_9BURK</name>
<keyword evidence="9" id="KW-1185">Reference proteome</keyword>
<dbReference type="RefSeq" id="WP_168109453.1">
    <property type="nucleotide sequence ID" value="NZ_VTOX01000010.1"/>
</dbReference>
<evidence type="ECO:0000256" key="3">
    <source>
        <dbReference type="ARBA" id="ARBA00022723"/>
    </source>
</evidence>
<organism evidence="8 9">
    <name type="scientific">Ramlibacter lithotrophicus</name>
    <dbReference type="NCBI Taxonomy" id="2606681"/>
    <lineage>
        <taxon>Bacteria</taxon>
        <taxon>Pseudomonadati</taxon>
        <taxon>Pseudomonadota</taxon>
        <taxon>Betaproteobacteria</taxon>
        <taxon>Burkholderiales</taxon>
        <taxon>Comamonadaceae</taxon>
        <taxon>Ramlibacter</taxon>
    </lineage>
</organism>
<keyword evidence="1" id="KW-0813">Transport</keyword>
<feature type="domain" description="Cytochrome c-552/DMSO reductase-like haem-binding" evidence="7">
    <location>
        <begin position="51"/>
        <end position="340"/>
    </location>
</feature>
<dbReference type="InterPro" id="IPR019020">
    <property type="entry name" value="Cyt-c552/DMSO_Rdtase_haem-bd"/>
</dbReference>
<dbReference type="PROSITE" id="PS51257">
    <property type="entry name" value="PROKAR_LIPOPROTEIN"/>
    <property type="match status" value="1"/>
</dbReference>
<keyword evidence="3" id="KW-0479">Metal-binding</keyword>
<feature type="signal peptide" evidence="6">
    <location>
        <begin position="1"/>
        <end position="19"/>
    </location>
</feature>
<evidence type="ECO:0000259" key="7">
    <source>
        <dbReference type="SMART" id="SM00887"/>
    </source>
</evidence>
<dbReference type="AlphaFoldDB" id="A0A7X6DJI2"/>
<dbReference type="EMBL" id="VTOX01000010">
    <property type="protein sequence ID" value="NKE68324.1"/>
    <property type="molecule type" value="Genomic_DNA"/>
</dbReference>
<dbReference type="SMART" id="SM00887">
    <property type="entry name" value="EB_dh"/>
    <property type="match status" value="1"/>
</dbReference>
<keyword evidence="2" id="KW-0349">Heme</keyword>
<dbReference type="GO" id="GO:0020037">
    <property type="term" value="F:heme binding"/>
    <property type="evidence" value="ECO:0007669"/>
    <property type="project" value="InterPro"/>
</dbReference>
<gene>
    <name evidence="8" type="ORF">RAMLITH_21125</name>
</gene>
<evidence type="ECO:0000256" key="5">
    <source>
        <dbReference type="ARBA" id="ARBA00023004"/>
    </source>
</evidence>
<evidence type="ECO:0000313" key="8">
    <source>
        <dbReference type="EMBL" id="NKE68324.1"/>
    </source>
</evidence>
<evidence type="ECO:0000256" key="2">
    <source>
        <dbReference type="ARBA" id="ARBA00022617"/>
    </source>
</evidence>